<dbReference type="AlphaFoldDB" id="A0A5N7BYM8"/>
<organism evidence="1">
    <name type="scientific">Petromyces alliaceus</name>
    <name type="common">Aspergillus alliaceus</name>
    <dbReference type="NCBI Taxonomy" id="209559"/>
    <lineage>
        <taxon>Eukaryota</taxon>
        <taxon>Fungi</taxon>
        <taxon>Dikarya</taxon>
        <taxon>Ascomycota</taxon>
        <taxon>Pezizomycotina</taxon>
        <taxon>Eurotiomycetes</taxon>
        <taxon>Eurotiomycetidae</taxon>
        <taxon>Eurotiales</taxon>
        <taxon>Aspergillaceae</taxon>
        <taxon>Aspergillus</taxon>
        <taxon>Aspergillus subgen. Circumdati</taxon>
    </lineage>
</organism>
<reference evidence="1" key="1">
    <citation type="submission" date="2019-04" db="EMBL/GenBank/DDBJ databases">
        <title>Friends and foes A comparative genomics studyof 23 Aspergillus species from section Flavi.</title>
        <authorList>
            <consortium name="DOE Joint Genome Institute"/>
            <person name="Kjaerbolling I."/>
            <person name="Vesth T."/>
            <person name="Frisvad J.C."/>
            <person name="Nybo J.L."/>
            <person name="Theobald S."/>
            <person name="Kildgaard S."/>
            <person name="Isbrandt T."/>
            <person name="Kuo A."/>
            <person name="Sato A."/>
            <person name="Lyhne E.K."/>
            <person name="Kogle M.E."/>
            <person name="Wiebenga A."/>
            <person name="Kun R.S."/>
            <person name="Lubbers R.J."/>
            <person name="Makela M.R."/>
            <person name="Barry K."/>
            <person name="Chovatia M."/>
            <person name="Clum A."/>
            <person name="Daum C."/>
            <person name="Haridas S."/>
            <person name="He G."/>
            <person name="LaButti K."/>
            <person name="Lipzen A."/>
            <person name="Mondo S."/>
            <person name="Riley R."/>
            <person name="Salamov A."/>
            <person name="Simmons B.A."/>
            <person name="Magnuson J.K."/>
            <person name="Henrissat B."/>
            <person name="Mortensen U.H."/>
            <person name="Larsen T.O."/>
            <person name="Devries R.P."/>
            <person name="Grigoriev I.V."/>
            <person name="Machida M."/>
            <person name="Baker S.E."/>
            <person name="Andersen M.R."/>
        </authorList>
    </citation>
    <scope>NUCLEOTIDE SEQUENCE [LARGE SCALE GENOMIC DNA]</scope>
    <source>
        <strain evidence="1">IBT 14317</strain>
    </source>
</reference>
<protein>
    <submittedName>
        <fullName evidence="1">Uncharacterized protein</fullName>
    </submittedName>
</protein>
<name>A0A5N7BYM8_PETAA</name>
<evidence type="ECO:0000313" key="1">
    <source>
        <dbReference type="EMBL" id="KAE8386952.1"/>
    </source>
</evidence>
<gene>
    <name evidence="1" type="ORF">BDV23DRAFT_162266</name>
</gene>
<dbReference type="EMBL" id="ML735302">
    <property type="protein sequence ID" value="KAE8386952.1"/>
    <property type="molecule type" value="Genomic_DNA"/>
</dbReference>
<dbReference type="Proteomes" id="UP000326877">
    <property type="component" value="Unassembled WGS sequence"/>
</dbReference>
<accession>A0A5N7BYM8</accession>
<sequence>MAPPGAAKRWVFMLVVMPPRGPQDILGVVFLFPTDMEEVCLTLYGMLVMPQLLVSAFNAYTGPCAMALSWGWHLYKVSTLYRFGRCSNQTFSPAHTVESGHHSGTKPFTQALQYPYRTLCYGPFLEPVPACCRHSP</sequence>
<proteinExistence type="predicted"/>